<dbReference type="SUPFAM" id="SSF144083">
    <property type="entry name" value="Magnesium transport protein CorA, transmembrane region"/>
    <property type="match status" value="1"/>
</dbReference>
<evidence type="ECO:0000256" key="4">
    <source>
        <dbReference type="ARBA" id="ARBA00023136"/>
    </source>
</evidence>
<evidence type="ECO:0000313" key="6">
    <source>
        <dbReference type="EMBL" id="KAF4633456.1"/>
    </source>
</evidence>
<keyword evidence="7" id="KW-1185">Reference proteome</keyword>
<dbReference type="OrthoDB" id="3231000at2759"/>
<evidence type="ECO:0000256" key="5">
    <source>
        <dbReference type="SAM" id="Phobius"/>
    </source>
</evidence>
<dbReference type="AlphaFoldDB" id="A0A8H4RR18"/>
<keyword evidence="2 5" id="KW-0812">Transmembrane</keyword>
<feature type="transmembrane region" description="Helical" evidence="5">
    <location>
        <begin position="479"/>
        <end position="499"/>
    </location>
</feature>
<dbReference type="GO" id="GO:0046873">
    <property type="term" value="F:metal ion transmembrane transporter activity"/>
    <property type="evidence" value="ECO:0007669"/>
    <property type="project" value="InterPro"/>
</dbReference>
<evidence type="ECO:0000256" key="2">
    <source>
        <dbReference type="ARBA" id="ARBA00022692"/>
    </source>
</evidence>
<sequence length="516" mass="57473">MATKEDYAHAIFSHASKSKEEFLFLGVNYRSLSKFLQAPSPSSTVIHSNPYTAPEPWPYLAVHTYGPGGAVSKINFDDPSEAQSFLSTHSVSPEVCQLLFLRGFPSSDWLNTLGALYKVNPEFMRRHLDFLQSPLYYDLPAMPSSSRNIFDLKITTIGTRGSALGISDVQKARQQELEAVRKHQTQLGMNKSIGDSIIRKFSNHDETNFTLEQNMSCYLKNHKGGFVVLIWLDTGKSLEFCSDGPWKQPKNSFIPVIQHRAKGPLKLVNPGLDKPQSSDISTPPSHTFQNASLLATNYGSTLDAEAVPTAPLYALSELFSFASHSESQFLNFINSQVTREVREYECELGPSIENLRYHRSLLEEHVEHISYTLNLIRNGCGSNGTTGKAPLKVVSETLNSLQLDYENLLTRAQSLTARCIYGINGIMENATSEESRKSRSQTEMYGRLSVLAFFWAPLSFATGLFGMNFTELGTGDHSIWLFFVVLVPLLVGSTVLAFPRLIGFGNRKRVDVMPTA</sequence>
<gene>
    <name evidence="6" type="ORF">G7Y89_g4663</name>
</gene>
<name>A0A8H4RR18_9HELO</name>
<dbReference type="GO" id="GO:0016020">
    <property type="term" value="C:membrane"/>
    <property type="evidence" value="ECO:0007669"/>
    <property type="project" value="UniProtKB-SubCell"/>
</dbReference>
<dbReference type="Gene3D" id="1.20.58.340">
    <property type="entry name" value="Magnesium transport protein CorA, transmembrane region"/>
    <property type="match status" value="1"/>
</dbReference>
<dbReference type="Pfam" id="PF01544">
    <property type="entry name" value="CorA"/>
    <property type="match status" value="1"/>
</dbReference>
<comment type="subcellular location">
    <subcellularLocation>
        <location evidence="1">Membrane</location>
        <topology evidence="1">Multi-pass membrane protein</topology>
    </subcellularLocation>
</comment>
<comment type="caution">
    <text evidence="6">The sequence shown here is derived from an EMBL/GenBank/DDBJ whole genome shotgun (WGS) entry which is preliminary data.</text>
</comment>
<keyword evidence="3 5" id="KW-1133">Transmembrane helix</keyword>
<dbReference type="InterPro" id="IPR002523">
    <property type="entry name" value="MgTranspt_CorA/ZnTranspt_ZntB"/>
</dbReference>
<evidence type="ECO:0000313" key="7">
    <source>
        <dbReference type="Proteomes" id="UP000566819"/>
    </source>
</evidence>
<feature type="transmembrane region" description="Helical" evidence="5">
    <location>
        <begin position="445"/>
        <end position="467"/>
    </location>
</feature>
<organism evidence="6 7">
    <name type="scientific">Cudoniella acicularis</name>
    <dbReference type="NCBI Taxonomy" id="354080"/>
    <lineage>
        <taxon>Eukaryota</taxon>
        <taxon>Fungi</taxon>
        <taxon>Dikarya</taxon>
        <taxon>Ascomycota</taxon>
        <taxon>Pezizomycotina</taxon>
        <taxon>Leotiomycetes</taxon>
        <taxon>Helotiales</taxon>
        <taxon>Tricladiaceae</taxon>
        <taxon>Cudoniella</taxon>
    </lineage>
</organism>
<proteinExistence type="predicted"/>
<dbReference type="Proteomes" id="UP000566819">
    <property type="component" value="Unassembled WGS sequence"/>
</dbReference>
<dbReference type="InterPro" id="IPR045863">
    <property type="entry name" value="CorA_TM1_TM2"/>
</dbReference>
<keyword evidence="4 5" id="KW-0472">Membrane</keyword>
<evidence type="ECO:0000256" key="1">
    <source>
        <dbReference type="ARBA" id="ARBA00004141"/>
    </source>
</evidence>
<dbReference type="EMBL" id="JAAMPI010000258">
    <property type="protein sequence ID" value="KAF4633456.1"/>
    <property type="molecule type" value="Genomic_DNA"/>
</dbReference>
<reference evidence="6 7" key="1">
    <citation type="submission" date="2020-03" db="EMBL/GenBank/DDBJ databases">
        <title>Draft Genome Sequence of Cudoniella acicularis.</title>
        <authorList>
            <person name="Buettner E."/>
            <person name="Kellner H."/>
        </authorList>
    </citation>
    <scope>NUCLEOTIDE SEQUENCE [LARGE SCALE GENOMIC DNA]</scope>
    <source>
        <strain evidence="6 7">DSM 108380</strain>
    </source>
</reference>
<accession>A0A8H4RR18</accession>
<protein>
    <submittedName>
        <fullName evidence="6">Uncharacterized protein</fullName>
    </submittedName>
</protein>
<evidence type="ECO:0000256" key="3">
    <source>
        <dbReference type="ARBA" id="ARBA00022989"/>
    </source>
</evidence>